<protein>
    <recommendedName>
        <fullName evidence="3">RiboL-PSP-HEPN domain-containing protein</fullName>
    </recommendedName>
</protein>
<dbReference type="RefSeq" id="WP_040851459.1">
    <property type="nucleotide sequence ID" value="NZ_CP021106.3"/>
</dbReference>
<dbReference type="EMBL" id="CP021106">
    <property type="protein sequence ID" value="ARO86649.1"/>
    <property type="molecule type" value="Genomic_DNA"/>
</dbReference>
<reference evidence="1 2" key="1">
    <citation type="journal article" date="2015" name="Int. J. Syst. Evol. Microbiol.">
        <title>Nitrosospira lacus sp. nov., a psychrotolerant, ammonia-oxidizing bacterium from sandy lake sediment.</title>
        <authorList>
            <person name="Urakawa H."/>
            <person name="Garcia J.C."/>
            <person name="Nielsen J.L."/>
            <person name="Le V.Q."/>
            <person name="Kozlowski J.A."/>
            <person name="Stein L.Y."/>
            <person name="Lim C.K."/>
            <person name="Pommerening-Roser A."/>
            <person name="Martens-Habbena W."/>
            <person name="Stahl D.A."/>
            <person name="Klotz M.G."/>
        </authorList>
    </citation>
    <scope>NUCLEOTIDE SEQUENCE [LARGE SCALE GENOMIC DNA]</scope>
    <source>
        <strain evidence="1 2">APG3</strain>
    </source>
</reference>
<dbReference type="KEGG" id="nlc:EBAPG3_002010"/>
<proteinExistence type="predicted"/>
<gene>
    <name evidence="1" type="ORF">EBAPG3_002010</name>
</gene>
<evidence type="ECO:0008006" key="3">
    <source>
        <dbReference type="Google" id="ProtNLM"/>
    </source>
</evidence>
<keyword evidence="2" id="KW-1185">Reference proteome</keyword>
<accession>A0A1W6SLH6</accession>
<organism evidence="1 2">
    <name type="scientific">Nitrosospira lacus</name>
    <dbReference type="NCBI Taxonomy" id="1288494"/>
    <lineage>
        <taxon>Bacteria</taxon>
        <taxon>Pseudomonadati</taxon>
        <taxon>Pseudomonadota</taxon>
        <taxon>Betaproteobacteria</taxon>
        <taxon>Nitrosomonadales</taxon>
        <taxon>Nitrosomonadaceae</taxon>
        <taxon>Nitrosospira</taxon>
    </lineage>
</organism>
<evidence type="ECO:0000313" key="1">
    <source>
        <dbReference type="EMBL" id="ARO86649.1"/>
    </source>
</evidence>
<evidence type="ECO:0000313" key="2">
    <source>
        <dbReference type="Proteomes" id="UP000012179"/>
    </source>
</evidence>
<dbReference type="OrthoDB" id="9180176at2"/>
<dbReference type="AlphaFoldDB" id="A0A1W6SLH6"/>
<dbReference type="Proteomes" id="UP000012179">
    <property type="component" value="Chromosome"/>
</dbReference>
<name>A0A1W6SLH6_9PROT</name>
<sequence length="222" mass="24681">MYYSIHLAGSYVLKEFFLASNYRECIAASERKITEVGKWAVEMRSQGYHELHTHAFVGMWAAFEAGIEDTVASVIQNDRAAATAAVSKFKKDRYSIHAWPWTRSVCIEIAQKLDQKSKDAVINGGIDLFGRIRNTFSWVDVSVEDDLIVSSGLAEASRMRNIIVHRYGQIEGDDAIAVPALTPWIGKVMPIDPAKFDSYYKAIAGCLVALMTAMSKSRYGGT</sequence>